<dbReference type="InterPro" id="IPR036318">
    <property type="entry name" value="FAD-bd_PCMH-like_sf"/>
</dbReference>
<dbReference type="PANTHER" id="PTHR22777:SF32">
    <property type="entry name" value="UPF0053 INNER MEMBRANE PROTEIN YFJD"/>
    <property type="match status" value="1"/>
</dbReference>
<feature type="transmembrane region" description="Helical" evidence="11">
    <location>
        <begin position="126"/>
        <end position="145"/>
    </location>
</feature>
<dbReference type="PROSITE" id="PS51371">
    <property type="entry name" value="CBS"/>
    <property type="match status" value="2"/>
</dbReference>
<protein>
    <submittedName>
        <fullName evidence="13">CBS domain-containing protein</fullName>
    </submittedName>
</protein>
<dbReference type="GO" id="GO:0005886">
    <property type="term" value="C:plasma membrane"/>
    <property type="evidence" value="ECO:0007669"/>
    <property type="project" value="UniProtKB-SubCell"/>
</dbReference>
<feature type="compositionally biased region" description="Acidic residues" evidence="10">
    <location>
        <begin position="426"/>
        <end position="436"/>
    </location>
</feature>
<dbReference type="SUPFAM" id="SSF56176">
    <property type="entry name" value="FAD-binding/transporter-associated domain-like"/>
    <property type="match status" value="1"/>
</dbReference>
<dbReference type="Gene3D" id="3.30.465.10">
    <property type="match status" value="1"/>
</dbReference>
<dbReference type="FunFam" id="3.10.580.10:FF:000002">
    <property type="entry name" value="Magnesium/cobalt efflux protein CorC"/>
    <property type="match status" value="1"/>
</dbReference>
<feature type="transmembrane region" description="Helical" evidence="11">
    <location>
        <begin position="67"/>
        <end position="86"/>
    </location>
</feature>
<keyword evidence="6 11" id="KW-1133">Transmembrane helix</keyword>
<comment type="similarity">
    <text evidence="2">Belongs to the UPF0053 family.</text>
</comment>
<evidence type="ECO:0000256" key="6">
    <source>
        <dbReference type="ARBA" id="ARBA00022989"/>
    </source>
</evidence>
<evidence type="ECO:0000256" key="7">
    <source>
        <dbReference type="ARBA" id="ARBA00023122"/>
    </source>
</evidence>
<evidence type="ECO:0000256" key="10">
    <source>
        <dbReference type="SAM" id="MobiDB-lite"/>
    </source>
</evidence>
<sequence>MDNVPVGAMALLALIGVAVGATLSAGESALVRITRTHAGELQASGHRNGAAVVALVARREVALRAVAFVRVLADMTAAVAVTLLVADLLPRWWQVLLVAVAVTALLLAVVVGVSPRRLGRRNPDRVLLVLAPAMNVLAGIGTALGRVGAALTPGSPRTESEQREEHQEELRDMVDRVSESDQIEEEERELLQSVFELGRTLTREVMVPRTDMVTIDADEPLDRAITLFTRSGYSRVPVVGESTDDLRGVLYLKDVMRRVHHRNDTSGLTVADVMREPVFVPETKLIDDLLREMQADSIHIAMVVDEYGGIAGLVTIEDLLEELVGEMVDEHDRAEPEVEPLDDGVVRVPARLPVDELGELFGLEIHDDDVDSAGGLLAKALGKVPLPGAEVDVLGLHLVAERAEGRRRRISTILASRAPEPAEGTDFSDDEAQVHR</sequence>
<feature type="region of interest" description="Disordered" evidence="10">
    <location>
        <begin position="415"/>
        <end position="436"/>
    </location>
</feature>
<name>A0A7J5UQQ7_9MICO</name>
<dbReference type="OrthoDB" id="110231at2"/>
<evidence type="ECO:0000256" key="4">
    <source>
        <dbReference type="ARBA" id="ARBA00022692"/>
    </source>
</evidence>
<dbReference type="SMART" id="SM01091">
    <property type="entry name" value="CorC_HlyC"/>
    <property type="match status" value="1"/>
</dbReference>
<dbReference type="InterPro" id="IPR016169">
    <property type="entry name" value="FAD-bd_PCMH_sub2"/>
</dbReference>
<keyword evidence="5" id="KW-0677">Repeat</keyword>
<dbReference type="Proteomes" id="UP000451860">
    <property type="component" value="Unassembled WGS sequence"/>
</dbReference>
<dbReference type="Pfam" id="PF00571">
    <property type="entry name" value="CBS"/>
    <property type="match status" value="2"/>
</dbReference>
<evidence type="ECO:0000259" key="12">
    <source>
        <dbReference type="PROSITE" id="PS51371"/>
    </source>
</evidence>
<evidence type="ECO:0000313" key="13">
    <source>
        <dbReference type="EMBL" id="KAE8764540.1"/>
    </source>
</evidence>
<evidence type="ECO:0000256" key="5">
    <source>
        <dbReference type="ARBA" id="ARBA00022737"/>
    </source>
</evidence>
<comment type="caution">
    <text evidence="13">The sequence shown here is derived from an EMBL/GenBank/DDBJ whole genome shotgun (WGS) entry which is preliminary data.</text>
</comment>
<evidence type="ECO:0000256" key="11">
    <source>
        <dbReference type="SAM" id="Phobius"/>
    </source>
</evidence>
<dbReference type="CDD" id="cd04590">
    <property type="entry name" value="CBS_pair_CorC_HlyC_assoc"/>
    <property type="match status" value="1"/>
</dbReference>
<keyword evidence="3" id="KW-1003">Cell membrane</keyword>
<dbReference type="AlphaFoldDB" id="A0A7J5UQQ7"/>
<reference evidence="13 14" key="1">
    <citation type="submission" date="2019-10" db="EMBL/GenBank/DDBJ databases">
        <title>Georgenia wutianyii sp. nov. and Georgenia yuyongxinii sp. nov. isolated from plateau pika (Ochotona curzoniae) in the Qinghai-Tibet plateau of China.</title>
        <authorList>
            <person name="Tian Z."/>
        </authorList>
    </citation>
    <scope>NUCLEOTIDE SEQUENCE [LARGE SCALE GENOMIC DNA]</scope>
    <source>
        <strain evidence="13 14">DSM 21501</strain>
    </source>
</reference>
<dbReference type="InterPro" id="IPR044751">
    <property type="entry name" value="Ion_transp-like_CBS"/>
</dbReference>
<comment type="subcellular location">
    <subcellularLocation>
        <location evidence="1">Cell membrane</location>
        <topology evidence="1">Multi-pass membrane protein</topology>
    </subcellularLocation>
</comment>
<dbReference type="InterPro" id="IPR002550">
    <property type="entry name" value="CNNM"/>
</dbReference>
<evidence type="ECO:0000256" key="2">
    <source>
        <dbReference type="ARBA" id="ARBA00006337"/>
    </source>
</evidence>
<organism evidence="13 14">
    <name type="scientific">Georgenia thermotolerans</name>
    <dbReference type="NCBI Taxonomy" id="527326"/>
    <lineage>
        <taxon>Bacteria</taxon>
        <taxon>Bacillati</taxon>
        <taxon>Actinomycetota</taxon>
        <taxon>Actinomycetes</taxon>
        <taxon>Micrococcales</taxon>
        <taxon>Bogoriellaceae</taxon>
        <taxon>Georgenia</taxon>
    </lineage>
</organism>
<dbReference type="GO" id="GO:0050660">
    <property type="term" value="F:flavin adenine dinucleotide binding"/>
    <property type="evidence" value="ECO:0007669"/>
    <property type="project" value="InterPro"/>
</dbReference>
<keyword evidence="7 9" id="KW-0129">CBS domain</keyword>
<dbReference type="InterPro" id="IPR005170">
    <property type="entry name" value="Transptr-assoc_dom"/>
</dbReference>
<dbReference type="Pfam" id="PF01595">
    <property type="entry name" value="CNNM"/>
    <property type="match status" value="1"/>
</dbReference>
<dbReference type="EMBL" id="WHJE01000030">
    <property type="protein sequence ID" value="KAE8764540.1"/>
    <property type="molecule type" value="Genomic_DNA"/>
</dbReference>
<dbReference type="SUPFAM" id="SSF54631">
    <property type="entry name" value="CBS-domain pair"/>
    <property type="match status" value="1"/>
</dbReference>
<dbReference type="Gene3D" id="3.10.580.10">
    <property type="entry name" value="CBS-domain"/>
    <property type="match status" value="1"/>
</dbReference>
<evidence type="ECO:0000256" key="9">
    <source>
        <dbReference type="PROSITE-ProRule" id="PRU00703"/>
    </source>
</evidence>
<gene>
    <name evidence="13" type="ORF">GB883_08590</name>
</gene>
<dbReference type="InterPro" id="IPR046342">
    <property type="entry name" value="CBS_dom_sf"/>
</dbReference>
<dbReference type="Pfam" id="PF03471">
    <property type="entry name" value="CorC_HlyC"/>
    <property type="match status" value="1"/>
</dbReference>
<feature type="transmembrane region" description="Helical" evidence="11">
    <location>
        <begin position="92"/>
        <end position="114"/>
    </location>
</feature>
<feature type="domain" description="CBS" evidence="12">
    <location>
        <begin position="206"/>
        <end position="265"/>
    </location>
</feature>
<feature type="transmembrane region" description="Helical" evidence="11">
    <location>
        <begin position="6"/>
        <end position="25"/>
    </location>
</feature>
<keyword evidence="8 11" id="KW-0472">Membrane</keyword>
<feature type="domain" description="CBS" evidence="12">
    <location>
        <begin position="273"/>
        <end position="330"/>
    </location>
</feature>
<keyword evidence="4 11" id="KW-0812">Transmembrane</keyword>
<evidence type="ECO:0000256" key="3">
    <source>
        <dbReference type="ARBA" id="ARBA00022475"/>
    </source>
</evidence>
<proteinExistence type="inferred from homology"/>
<keyword evidence="14" id="KW-1185">Reference proteome</keyword>
<dbReference type="PANTHER" id="PTHR22777">
    <property type="entry name" value="HEMOLYSIN-RELATED"/>
    <property type="match status" value="1"/>
</dbReference>
<accession>A0A7J5UQQ7</accession>
<evidence type="ECO:0000256" key="8">
    <source>
        <dbReference type="ARBA" id="ARBA00023136"/>
    </source>
</evidence>
<evidence type="ECO:0000256" key="1">
    <source>
        <dbReference type="ARBA" id="ARBA00004651"/>
    </source>
</evidence>
<evidence type="ECO:0000313" key="14">
    <source>
        <dbReference type="Proteomes" id="UP000451860"/>
    </source>
</evidence>
<dbReference type="InterPro" id="IPR000644">
    <property type="entry name" value="CBS_dom"/>
</dbReference>
<dbReference type="SMART" id="SM00116">
    <property type="entry name" value="CBS"/>
    <property type="match status" value="2"/>
</dbReference>